<evidence type="ECO:0000259" key="4">
    <source>
        <dbReference type="Pfam" id="PF21091"/>
    </source>
</evidence>
<proteinExistence type="predicted"/>
<dbReference type="Gene3D" id="1.10.510.10">
    <property type="entry name" value="Transferase(Phosphotransferase) domain 1"/>
    <property type="match status" value="1"/>
</dbReference>
<dbReference type="OrthoDB" id="4062651at2759"/>
<reference evidence="5 6" key="1">
    <citation type="submission" date="2020-10" db="EMBL/GenBank/DDBJ databases">
        <title>The Coptis chinensis genome and diversification of protoberbering-type alkaloids.</title>
        <authorList>
            <person name="Wang B."/>
            <person name="Shu S."/>
            <person name="Song C."/>
            <person name="Liu Y."/>
        </authorList>
    </citation>
    <scope>NUCLEOTIDE SEQUENCE [LARGE SCALE GENOMIC DNA]</scope>
    <source>
        <strain evidence="5">HL-2020</strain>
        <tissue evidence="5">Leaf</tissue>
    </source>
</reference>
<name>A0A835IV94_9MAGN</name>
<evidence type="ECO:0000256" key="1">
    <source>
        <dbReference type="ARBA" id="ARBA00022741"/>
    </source>
</evidence>
<keyword evidence="2" id="KW-0067">ATP-binding</keyword>
<feature type="non-terminal residue" evidence="5">
    <location>
        <position position="318"/>
    </location>
</feature>
<dbReference type="InterPro" id="IPR011009">
    <property type="entry name" value="Kinase-like_dom_sf"/>
</dbReference>
<evidence type="ECO:0000256" key="2">
    <source>
        <dbReference type="ARBA" id="ARBA00022840"/>
    </source>
</evidence>
<dbReference type="InterPro" id="IPR048969">
    <property type="entry name" value="FACT_SPT16_C"/>
</dbReference>
<feature type="compositionally biased region" description="Basic and acidic residues" evidence="3">
    <location>
        <begin position="288"/>
        <end position="312"/>
    </location>
</feature>
<keyword evidence="6" id="KW-1185">Reference proteome</keyword>
<accession>A0A835IV94</accession>
<evidence type="ECO:0000313" key="5">
    <source>
        <dbReference type="EMBL" id="KAF9624216.1"/>
    </source>
</evidence>
<feature type="compositionally biased region" description="Acidic residues" evidence="3">
    <location>
        <begin position="264"/>
        <end position="287"/>
    </location>
</feature>
<sequence>SLPFFRRFSYEEIKRATGGFSRIIGFSVFENSENGSLKDHHNGIVPNMNLAVIYSTYGSATIYSLCFLTLLFLVLSVFPNVEISNIDTSVVMTDDQSICNFSVSHPCLVSINSSNVLLDEKFVAKISEVGLFCSTKSHIASSLNSCARGNICTVLAVTRSCIDKEGKDVVFQLGVLILELITGQSEKEGTDLVLWVQGPDLAHSVSRMIDPDVENSYNSKELRWLLTVARLCTKSRGKQTCSFQQILWFLQRKLEPCIPQSDLVSDDNSESLVESEEDEEESEEAGSEEEKGMTWDQLLDKASREDKEKGDESDSEEE</sequence>
<protein>
    <recommendedName>
        <fullName evidence="4">FACT complex subunit SPT16 C-terminal domain-containing protein</fullName>
    </recommendedName>
</protein>
<dbReference type="PANTHER" id="PTHR27001:SF20">
    <property type="entry name" value="PROTEIN KINASE SUPERFAMILY PROTEIN"/>
    <property type="match status" value="1"/>
</dbReference>
<evidence type="ECO:0000256" key="3">
    <source>
        <dbReference type="SAM" id="MobiDB-lite"/>
    </source>
</evidence>
<evidence type="ECO:0000313" key="6">
    <source>
        <dbReference type="Proteomes" id="UP000631114"/>
    </source>
</evidence>
<dbReference type="Proteomes" id="UP000631114">
    <property type="component" value="Unassembled WGS sequence"/>
</dbReference>
<organism evidence="5 6">
    <name type="scientific">Coptis chinensis</name>
    <dbReference type="NCBI Taxonomy" id="261450"/>
    <lineage>
        <taxon>Eukaryota</taxon>
        <taxon>Viridiplantae</taxon>
        <taxon>Streptophyta</taxon>
        <taxon>Embryophyta</taxon>
        <taxon>Tracheophyta</taxon>
        <taxon>Spermatophyta</taxon>
        <taxon>Magnoliopsida</taxon>
        <taxon>Ranunculales</taxon>
        <taxon>Ranunculaceae</taxon>
        <taxon>Coptidoideae</taxon>
        <taxon>Coptis</taxon>
    </lineage>
</organism>
<gene>
    <name evidence="5" type="ORF">IFM89_008154</name>
</gene>
<dbReference type="AlphaFoldDB" id="A0A835IV94"/>
<feature type="domain" description="FACT complex subunit SPT16 C-terminal" evidence="4">
    <location>
        <begin position="265"/>
        <end position="318"/>
    </location>
</feature>
<keyword evidence="1" id="KW-0547">Nucleotide-binding</keyword>
<dbReference type="EMBL" id="JADFTS010000001">
    <property type="protein sequence ID" value="KAF9624216.1"/>
    <property type="molecule type" value="Genomic_DNA"/>
</dbReference>
<feature type="region of interest" description="Disordered" evidence="3">
    <location>
        <begin position="260"/>
        <end position="318"/>
    </location>
</feature>
<dbReference type="GO" id="GO:0005886">
    <property type="term" value="C:plasma membrane"/>
    <property type="evidence" value="ECO:0007669"/>
    <property type="project" value="TreeGrafter"/>
</dbReference>
<dbReference type="GO" id="GO:0005524">
    <property type="term" value="F:ATP binding"/>
    <property type="evidence" value="ECO:0007669"/>
    <property type="project" value="UniProtKB-KW"/>
</dbReference>
<dbReference type="PANTHER" id="PTHR27001">
    <property type="entry name" value="OS01G0253100 PROTEIN"/>
    <property type="match status" value="1"/>
</dbReference>
<dbReference type="SUPFAM" id="SSF56112">
    <property type="entry name" value="Protein kinase-like (PK-like)"/>
    <property type="match status" value="1"/>
</dbReference>
<dbReference type="Pfam" id="PF21091">
    <property type="entry name" value="SPT16_C"/>
    <property type="match status" value="1"/>
</dbReference>
<comment type="caution">
    <text evidence="5">The sequence shown here is derived from an EMBL/GenBank/DDBJ whole genome shotgun (WGS) entry which is preliminary data.</text>
</comment>